<dbReference type="PANTHER" id="PTHR33376:SF7">
    <property type="entry name" value="C4-DICARBOXYLATE-BINDING PROTEIN DCTB"/>
    <property type="match status" value="1"/>
</dbReference>
<feature type="chain" id="PRO_5046431878" evidence="4">
    <location>
        <begin position="23"/>
        <end position="332"/>
    </location>
</feature>
<dbReference type="Proteomes" id="UP001225596">
    <property type="component" value="Unassembled WGS sequence"/>
</dbReference>
<protein>
    <submittedName>
        <fullName evidence="5">TRAP transporter substrate-binding protein</fullName>
    </submittedName>
</protein>
<dbReference type="EMBL" id="JAUYVH010000001">
    <property type="protein sequence ID" value="MDQ9168841.1"/>
    <property type="molecule type" value="Genomic_DNA"/>
</dbReference>
<comment type="caution">
    <text evidence="5">The sequence shown here is derived from an EMBL/GenBank/DDBJ whole genome shotgun (WGS) entry which is preliminary data.</text>
</comment>
<evidence type="ECO:0000256" key="4">
    <source>
        <dbReference type="SAM" id="SignalP"/>
    </source>
</evidence>
<evidence type="ECO:0000256" key="2">
    <source>
        <dbReference type="ARBA" id="ARBA00022448"/>
    </source>
</evidence>
<proteinExistence type="inferred from homology"/>
<organism evidence="5 6">
    <name type="scientific">Keguizhuia sedimenti</name>
    <dbReference type="NCBI Taxonomy" id="3064264"/>
    <lineage>
        <taxon>Bacteria</taxon>
        <taxon>Pseudomonadati</taxon>
        <taxon>Pseudomonadota</taxon>
        <taxon>Betaproteobacteria</taxon>
        <taxon>Burkholderiales</taxon>
        <taxon>Oxalobacteraceae</taxon>
        <taxon>Keguizhuia</taxon>
    </lineage>
</organism>
<dbReference type="PIRSF" id="PIRSF006470">
    <property type="entry name" value="DctB"/>
    <property type="match status" value="1"/>
</dbReference>
<keyword evidence="2" id="KW-0813">Transport</keyword>
<dbReference type="CDD" id="cd13674">
    <property type="entry name" value="PBP2_TRAP_SBP_like_1"/>
    <property type="match status" value="1"/>
</dbReference>
<dbReference type="InterPro" id="IPR004682">
    <property type="entry name" value="TRAP_DctP"/>
</dbReference>
<comment type="similarity">
    <text evidence="1">Belongs to the bacterial solute-binding protein 7 family.</text>
</comment>
<evidence type="ECO:0000256" key="1">
    <source>
        <dbReference type="ARBA" id="ARBA00009023"/>
    </source>
</evidence>
<dbReference type="RefSeq" id="WP_338434677.1">
    <property type="nucleotide sequence ID" value="NZ_JAUYVH010000001.1"/>
</dbReference>
<evidence type="ECO:0000313" key="5">
    <source>
        <dbReference type="EMBL" id="MDQ9168841.1"/>
    </source>
</evidence>
<reference evidence="5 6" key="1">
    <citation type="submission" date="2023-08" db="EMBL/GenBank/DDBJ databases">
        <title>Oxalobacteraceae gen .nov., isolated from river sludge outside the plant.</title>
        <authorList>
            <person name="Zhao S.Y."/>
        </authorList>
    </citation>
    <scope>NUCLEOTIDE SEQUENCE [LARGE SCALE GENOMIC DNA]</scope>
    <source>
        <strain evidence="5 6">R-40</strain>
    </source>
</reference>
<dbReference type="NCBIfam" id="TIGR00787">
    <property type="entry name" value="dctP"/>
    <property type="match status" value="1"/>
</dbReference>
<dbReference type="InterPro" id="IPR038404">
    <property type="entry name" value="TRAP_DctP_sf"/>
</dbReference>
<feature type="signal peptide" evidence="4">
    <location>
        <begin position="1"/>
        <end position="22"/>
    </location>
</feature>
<name>A0ABU1BK72_9BURK</name>
<sequence length="332" mass="37404">MNRFVFIFVLLAGLFGNYAACAQEPIVIKFSHVVTSDAPKGKAAEYFKRLAEKSTQGKVRVEIYPNSVLYKDREELEALQLGAVQMLAPTMAKFGPLGIKDFEVFDLPYLFPNKEALRRVKHGPVGKMLLKKLQAKGLTGLAYWDNGFKVMSANRPLKMPEDFKGLRMRIQDSRVLDAQMRALGAIPEAMVFSDVYSALQKGVIDGTENPPSNLYTQRMHEVQKHVTVSNHGYLGYAVIVNTKFWNGLPAEIRDKLEEAMWETTLYADRIAEEENARALDAVKRSGKTQVHTLTPAEAAAWRARLLPVHAELETRIGKDTVNAVKREIRRLQ</sequence>
<accession>A0ABU1BK72</accession>
<dbReference type="NCBIfam" id="NF037995">
    <property type="entry name" value="TRAP_S1"/>
    <property type="match status" value="1"/>
</dbReference>
<dbReference type="InterPro" id="IPR018389">
    <property type="entry name" value="DctP_fam"/>
</dbReference>
<dbReference type="Gene3D" id="3.40.190.170">
    <property type="entry name" value="Bacterial extracellular solute-binding protein, family 7"/>
    <property type="match status" value="1"/>
</dbReference>
<evidence type="ECO:0000313" key="6">
    <source>
        <dbReference type="Proteomes" id="UP001225596"/>
    </source>
</evidence>
<keyword evidence="6" id="KW-1185">Reference proteome</keyword>
<dbReference type="Pfam" id="PF03480">
    <property type="entry name" value="DctP"/>
    <property type="match status" value="1"/>
</dbReference>
<gene>
    <name evidence="5" type="ORF">Q8A64_00295</name>
</gene>
<keyword evidence="3 4" id="KW-0732">Signal</keyword>
<evidence type="ECO:0000256" key="3">
    <source>
        <dbReference type="ARBA" id="ARBA00022729"/>
    </source>
</evidence>
<dbReference type="PANTHER" id="PTHR33376">
    <property type="match status" value="1"/>
</dbReference>